<protein>
    <submittedName>
        <fullName evidence="1">Uncharacterized protein</fullName>
    </submittedName>
</protein>
<dbReference type="AlphaFoldDB" id="A0AAU9UPF1"/>
<sequence length="74" mass="8193">MKTKIFCYICRDTSHIASTCSKRYVKQEDASSSKQVNLCCKATRGLVISSGQIRPNPRKIEALKTLATPSTVTK</sequence>
<reference evidence="1" key="1">
    <citation type="submission" date="2022-03" db="EMBL/GenBank/DDBJ databases">
        <authorList>
            <person name="Tunstrom K."/>
        </authorList>
    </citation>
    <scope>NUCLEOTIDE SEQUENCE</scope>
</reference>
<gene>
    <name evidence="1" type="ORF">EEDITHA_LOCUS16177</name>
</gene>
<proteinExistence type="predicted"/>
<accession>A0AAU9UPF1</accession>
<organism evidence="1 2">
    <name type="scientific">Euphydryas editha</name>
    <name type="common">Edith's checkerspot</name>
    <dbReference type="NCBI Taxonomy" id="104508"/>
    <lineage>
        <taxon>Eukaryota</taxon>
        <taxon>Metazoa</taxon>
        <taxon>Ecdysozoa</taxon>
        <taxon>Arthropoda</taxon>
        <taxon>Hexapoda</taxon>
        <taxon>Insecta</taxon>
        <taxon>Pterygota</taxon>
        <taxon>Neoptera</taxon>
        <taxon>Endopterygota</taxon>
        <taxon>Lepidoptera</taxon>
        <taxon>Glossata</taxon>
        <taxon>Ditrysia</taxon>
        <taxon>Papilionoidea</taxon>
        <taxon>Nymphalidae</taxon>
        <taxon>Nymphalinae</taxon>
        <taxon>Euphydryas</taxon>
    </lineage>
</organism>
<evidence type="ECO:0000313" key="1">
    <source>
        <dbReference type="EMBL" id="CAH2101416.1"/>
    </source>
</evidence>
<evidence type="ECO:0000313" key="2">
    <source>
        <dbReference type="Proteomes" id="UP001153954"/>
    </source>
</evidence>
<comment type="caution">
    <text evidence="1">The sequence shown here is derived from an EMBL/GenBank/DDBJ whole genome shotgun (WGS) entry which is preliminary data.</text>
</comment>
<keyword evidence="2" id="KW-1185">Reference proteome</keyword>
<dbReference type="Proteomes" id="UP001153954">
    <property type="component" value="Unassembled WGS sequence"/>
</dbReference>
<name>A0AAU9UPF1_EUPED</name>
<dbReference type="EMBL" id="CAKOGL010000023">
    <property type="protein sequence ID" value="CAH2101416.1"/>
    <property type="molecule type" value="Genomic_DNA"/>
</dbReference>